<dbReference type="OrthoDB" id="4835445at2759"/>
<evidence type="ECO:0000256" key="2">
    <source>
        <dbReference type="ARBA" id="ARBA00023015"/>
    </source>
</evidence>
<dbReference type="GO" id="GO:0008270">
    <property type="term" value="F:zinc ion binding"/>
    <property type="evidence" value="ECO:0007669"/>
    <property type="project" value="InterPro"/>
</dbReference>
<dbReference type="InterPro" id="IPR021858">
    <property type="entry name" value="Fun_TF"/>
</dbReference>
<dbReference type="GO" id="GO:0045944">
    <property type="term" value="P:positive regulation of transcription by RNA polymerase II"/>
    <property type="evidence" value="ECO:0007669"/>
    <property type="project" value="TreeGrafter"/>
</dbReference>
<reference evidence="6 7" key="1">
    <citation type="submission" date="2015-01" db="EMBL/GenBank/DDBJ databases">
        <title>The Genome Sequence of Cladophialophora immunda CBS83496.</title>
        <authorList>
            <consortium name="The Broad Institute Genomics Platform"/>
            <person name="Cuomo C."/>
            <person name="de Hoog S."/>
            <person name="Gorbushina A."/>
            <person name="Stielow B."/>
            <person name="Teixiera M."/>
            <person name="Abouelleil A."/>
            <person name="Chapman S.B."/>
            <person name="Priest M."/>
            <person name="Young S.K."/>
            <person name="Wortman J."/>
            <person name="Nusbaum C."/>
            <person name="Birren B."/>
        </authorList>
    </citation>
    <scope>NUCLEOTIDE SEQUENCE [LARGE SCALE GENOMIC DNA]</scope>
    <source>
        <strain evidence="6 7">CBS 83496</strain>
    </source>
</reference>
<dbReference type="InterPro" id="IPR001138">
    <property type="entry name" value="Zn2Cys6_DnaBD"/>
</dbReference>
<dbReference type="GO" id="GO:0005634">
    <property type="term" value="C:nucleus"/>
    <property type="evidence" value="ECO:0007669"/>
    <property type="project" value="UniProtKB-SubCell"/>
</dbReference>
<dbReference type="GeneID" id="27344156"/>
<evidence type="ECO:0008006" key="8">
    <source>
        <dbReference type="Google" id="ProtNLM"/>
    </source>
</evidence>
<evidence type="ECO:0000256" key="3">
    <source>
        <dbReference type="ARBA" id="ARBA00023163"/>
    </source>
</evidence>
<sequence>MLLIPSFRPKAQRRRQPIKCDETKPACERCTDKGLKCPGFPSHPKLRWSVKHEVFGLRRSTVEAAHSQTSGESCNSSSTNNEAAHLSLDLQPESDGARQQQRSDIATPHSAPVSGVLGETGPGDASRVDTLELQSEINDEHKLAEQNSYPSPHSENTSTATISPTQDCMMWWPPCDDVQADETQDLTTNASFQHLAVNDPPGSNVQSDPLDGTNDTFTTTTTPEISQADQTQLHSQLTHLDTGLVEAYFLVVCPIFSTFDSQRNQFRTFVGQKWHSSVPMYNAILSMAAAKLSWQNPTMKVHALEYQSMALKSLHSALSSGTGETLSTELLFVVLLLGLSACWHEISDLGTMHLRALQHAITANRLPWAGDESQHLDFFKEALVYWQMVACLVDDDVPLHDYSSTSGPSHRTQQKQTTHAQSFVNRARITPHPWAGVATAPQAIFSRIVRHIRSLRSFHPAVSGSSALLSRPSDFLETLNTLEEELWTLDLPQLHEIANTGDENTPAIHHLLLAEAYMFACLYQLYYIFPNLRRKRIRRILAAEEDHVRGCSCRSWTQSHLGLWSCLLKEEAGGGPDEWLNFLGSSIINRLEQVHITSGTACVHALLLLVGAGSLCVRPELQGSDAEGDILRSRQFVLDRISALASRMLSAPLLCVAQAVSEIFKRLDLGVNVFWMDVLQSMGIVTIIG</sequence>
<evidence type="ECO:0000256" key="4">
    <source>
        <dbReference type="ARBA" id="ARBA00023242"/>
    </source>
</evidence>
<feature type="region of interest" description="Disordered" evidence="5">
    <location>
        <begin position="63"/>
        <end position="82"/>
    </location>
</feature>
<dbReference type="STRING" id="569365.A0A0D2CFX1"/>
<feature type="region of interest" description="Disordered" evidence="5">
    <location>
        <begin position="92"/>
        <end position="126"/>
    </location>
</feature>
<comment type="subcellular location">
    <subcellularLocation>
        <location evidence="1">Nucleus</location>
    </subcellularLocation>
</comment>
<dbReference type="HOGENOM" id="CLU_014597_0_0_1"/>
<organism evidence="6 7">
    <name type="scientific">Cladophialophora immunda</name>
    <dbReference type="NCBI Taxonomy" id="569365"/>
    <lineage>
        <taxon>Eukaryota</taxon>
        <taxon>Fungi</taxon>
        <taxon>Dikarya</taxon>
        <taxon>Ascomycota</taxon>
        <taxon>Pezizomycotina</taxon>
        <taxon>Eurotiomycetes</taxon>
        <taxon>Chaetothyriomycetidae</taxon>
        <taxon>Chaetothyriales</taxon>
        <taxon>Herpotrichiellaceae</taxon>
        <taxon>Cladophialophora</taxon>
    </lineage>
</organism>
<dbReference type="RefSeq" id="XP_016249341.1">
    <property type="nucleotide sequence ID" value="XM_016391822.1"/>
</dbReference>
<evidence type="ECO:0000256" key="5">
    <source>
        <dbReference type="SAM" id="MobiDB-lite"/>
    </source>
</evidence>
<accession>A0A0D2CFX1</accession>
<evidence type="ECO:0000256" key="1">
    <source>
        <dbReference type="ARBA" id="ARBA00004123"/>
    </source>
</evidence>
<dbReference type="CDD" id="cd00067">
    <property type="entry name" value="GAL4"/>
    <property type="match status" value="1"/>
</dbReference>
<keyword evidence="3" id="KW-0804">Transcription</keyword>
<evidence type="ECO:0000313" key="6">
    <source>
        <dbReference type="EMBL" id="KIW29125.1"/>
    </source>
</evidence>
<dbReference type="PANTHER" id="PTHR37534">
    <property type="entry name" value="TRANSCRIPTIONAL ACTIVATOR PROTEIN UGA3"/>
    <property type="match status" value="1"/>
</dbReference>
<dbReference type="EMBL" id="KN847042">
    <property type="protein sequence ID" value="KIW29125.1"/>
    <property type="molecule type" value="Genomic_DNA"/>
</dbReference>
<gene>
    <name evidence="6" type="ORF">PV07_04962</name>
</gene>
<dbReference type="AlphaFoldDB" id="A0A0D2CFX1"/>
<dbReference type="Pfam" id="PF11951">
    <property type="entry name" value="Fungal_trans_2"/>
    <property type="match status" value="1"/>
</dbReference>
<evidence type="ECO:0000313" key="7">
    <source>
        <dbReference type="Proteomes" id="UP000054466"/>
    </source>
</evidence>
<feature type="compositionally biased region" description="Polar residues" evidence="5">
    <location>
        <begin position="66"/>
        <end position="82"/>
    </location>
</feature>
<dbReference type="VEuPathDB" id="FungiDB:PV07_04962"/>
<dbReference type="GO" id="GO:0000976">
    <property type="term" value="F:transcription cis-regulatory region binding"/>
    <property type="evidence" value="ECO:0007669"/>
    <property type="project" value="TreeGrafter"/>
</dbReference>
<keyword evidence="4" id="KW-0539">Nucleus</keyword>
<dbReference type="PANTHER" id="PTHR37534:SF11">
    <property type="entry name" value="ZN(II)2CYS6 TRANSCRIPTION FACTOR (EUROFUNG)"/>
    <property type="match status" value="1"/>
</dbReference>
<keyword evidence="2" id="KW-0805">Transcription regulation</keyword>
<dbReference type="GO" id="GO:0000981">
    <property type="term" value="F:DNA-binding transcription factor activity, RNA polymerase II-specific"/>
    <property type="evidence" value="ECO:0007669"/>
    <property type="project" value="InterPro"/>
</dbReference>
<keyword evidence="7" id="KW-1185">Reference proteome</keyword>
<dbReference type="Proteomes" id="UP000054466">
    <property type="component" value="Unassembled WGS sequence"/>
</dbReference>
<name>A0A0D2CFX1_9EURO</name>
<proteinExistence type="predicted"/>
<protein>
    <recommendedName>
        <fullName evidence="8">Zn(2)-C6 fungal-type domain-containing protein</fullName>
    </recommendedName>
</protein>